<feature type="transmembrane region" description="Helical" evidence="1">
    <location>
        <begin position="405"/>
        <end position="427"/>
    </location>
</feature>
<dbReference type="Gene3D" id="3.30.70.1440">
    <property type="entry name" value="Multidrug efflux transporter AcrB pore domain"/>
    <property type="match status" value="1"/>
</dbReference>
<evidence type="ECO:0000256" key="1">
    <source>
        <dbReference type="SAM" id="Phobius"/>
    </source>
</evidence>
<feature type="transmembrane region" description="Helical" evidence="1">
    <location>
        <begin position="982"/>
        <end position="999"/>
    </location>
</feature>
<feature type="transmembrane region" description="Helical" evidence="1">
    <location>
        <begin position="932"/>
        <end position="954"/>
    </location>
</feature>
<dbReference type="Proteomes" id="UP000649232">
    <property type="component" value="Unassembled WGS sequence"/>
</dbReference>
<dbReference type="InterPro" id="IPR027463">
    <property type="entry name" value="AcrB_DN_DC_subdom"/>
</dbReference>
<dbReference type="SUPFAM" id="SSF82866">
    <property type="entry name" value="Multidrug efflux transporter AcrB transmembrane domain"/>
    <property type="match status" value="2"/>
</dbReference>
<keyword evidence="1" id="KW-0812">Transmembrane</keyword>
<accession>A0ABS0WCY3</accession>
<keyword evidence="1" id="KW-0472">Membrane</keyword>
<evidence type="ECO:0000313" key="3">
    <source>
        <dbReference type="Proteomes" id="UP000649232"/>
    </source>
</evidence>
<feature type="transmembrane region" description="Helical" evidence="1">
    <location>
        <begin position="20"/>
        <end position="48"/>
    </location>
</feature>
<dbReference type="PANTHER" id="PTHR32063">
    <property type="match status" value="1"/>
</dbReference>
<reference evidence="2 3" key="1">
    <citation type="submission" date="2020-12" db="EMBL/GenBank/DDBJ databases">
        <title>Draft genome sequences of nine environmental bacterial isolates colonizing plastic.</title>
        <authorList>
            <person name="Borre I."/>
            <person name="Sonnenschein E.C."/>
        </authorList>
    </citation>
    <scope>NUCLEOTIDE SEQUENCE [LARGE SCALE GENOMIC DNA]</scope>
    <source>
        <strain evidence="2 3">IB30</strain>
    </source>
</reference>
<dbReference type="PRINTS" id="PR00702">
    <property type="entry name" value="ACRIFLAVINRP"/>
</dbReference>
<dbReference type="InterPro" id="IPR001036">
    <property type="entry name" value="Acrflvin-R"/>
</dbReference>
<feature type="transmembrane region" description="Helical" evidence="1">
    <location>
        <begin position="548"/>
        <end position="568"/>
    </location>
</feature>
<dbReference type="Gene3D" id="3.30.70.1320">
    <property type="entry name" value="Multidrug efflux transporter AcrB pore domain like"/>
    <property type="match status" value="1"/>
</dbReference>
<dbReference type="PANTHER" id="PTHR32063:SF33">
    <property type="entry name" value="RND SUPERFAMILY EFFLUX PUMP PERMEASE COMPONENT"/>
    <property type="match status" value="1"/>
</dbReference>
<feature type="transmembrane region" description="Helical" evidence="1">
    <location>
        <begin position="447"/>
        <end position="469"/>
    </location>
</feature>
<name>A0ABS0WCY3_9ALTE</name>
<dbReference type="Pfam" id="PF00873">
    <property type="entry name" value="ACR_tran"/>
    <property type="match status" value="1"/>
</dbReference>
<protein>
    <submittedName>
        <fullName evidence="2">Efflux RND transporter permease subunit</fullName>
    </submittedName>
</protein>
<gene>
    <name evidence="2" type="ORF">JEU11_07695</name>
</gene>
<dbReference type="SUPFAM" id="SSF82714">
    <property type="entry name" value="Multidrug efflux transporter AcrB TolC docking domain, DN and DC subdomains"/>
    <property type="match status" value="2"/>
</dbReference>
<keyword evidence="1" id="KW-1133">Transmembrane helix</keyword>
<organism evidence="2 3">
    <name type="scientific">Paraglaciecola chathamensis</name>
    <dbReference type="NCBI Taxonomy" id="368405"/>
    <lineage>
        <taxon>Bacteria</taxon>
        <taxon>Pseudomonadati</taxon>
        <taxon>Pseudomonadota</taxon>
        <taxon>Gammaproteobacteria</taxon>
        <taxon>Alteromonadales</taxon>
        <taxon>Alteromonadaceae</taxon>
        <taxon>Paraglaciecola</taxon>
    </lineage>
</organism>
<proteinExistence type="predicted"/>
<feature type="transmembrane region" description="Helical" evidence="1">
    <location>
        <begin position="1011"/>
        <end position="1036"/>
    </location>
</feature>
<comment type="caution">
    <text evidence="2">The sequence shown here is derived from an EMBL/GenBank/DDBJ whole genome shotgun (WGS) entry which is preliminary data.</text>
</comment>
<feature type="transmembrane region" description="Helical" evidence="1">
    <location>
        <begin position="907"/>
        <end position="926"/>
    </location>
</feature>
<dbReference type="Gene3D" id="3.30.70.1430">
    <property type="entry name" value="Multidrug efflux transporter AcrB pore domain"/>
    <property type="match status" value="2"/>
</dbReference>
<dbReference type="Gene3D" id="1.20.1640.10">
    <property type="entry name" value="Multidrug efflux transporter AcrB transmembrane domain"/>
    <property type="match status" value="2"/>
</dbReference>
<sequence length="1064" mass="115953">MSQQPLPPPSGNNNPLHGIIAWFASNSVAANLLLVSVIVMGVMSLSILRKEAFPSLEPDRISVSVVYDSGDALQAEEGIALKIEEALETVPGIKRITSTSDATGSHVSIEKKTDYSLDELLIDVKNQVDAINNFPVDAEEPVIDKSRRQDHALTIQLYGDTDRHTLQTLGEKLKADLLAQSGISDVEQSGVLDPMMSVEIDEGKLQAYGLTISDISEVINQESSSPLSTSLRDSRKIIRLKAAEQAYWQSDFANIVLLTTSSGTQVKIGDVAKVTDTFAEDANSLGRYNQQNAVAIEILMDDNSDITAIVEQAHSVIDNWHERGLLPQNVELTSWYDKSTMITERLSLLTKNAVTGIMLVFVILAIFLNVRVALWVAGGLPFVFFGTLYFMTDTYTGLTINEMTTFGFIMALGIVVDDAVVVGESIYSTRRQQGDSLNNTISGTMKVAIPTIFGVLTTVAAFMALSNVSGPLGQIYAQFATVVTICLLLSVVESKLILPSHLAHINTKRQVKEGLSGLWSKVQHGADYSLNWFSDNIYRKVIECSLRFRYAVVAGFIAFLILVIGMPMTGAVKVGFFPSIPGDTVSADLVMHNDAAFGQTNSNLLRLEQTALQAEKNLMAKFDTQQNEITSLQVLSSSDTSGSVSVELTRDGAFSSSEFAKEWQRLSGTPEGSKKLQILATRKMVDNFKVELKAWDDETVMAAGKLFKERLENTAGVNGIDDNLNPGQPQLKFTLNAQGRALGMDTASLSQQVLQAFGGAIVQRYQRDRDEVKVRVRYPENARKTPADIMQSRIRLPDGSVVPLVNVATISSEYQQDEITRIDGLRAIYLSAQVDKSVIASNVLVDDLRRDLVPELTAQFPDLIVYFAGEAEQQSETTGSMSTMFIAALLVIYVLLAIPLKSYIQPVLIMVAIPFGIVGAILGHWWNDLTISILSLNGILALSGVVVNDSLLLVSRFNELIKDEGMSVHDAIVESCTSRLRAVLLTSITTYAGLVPLLSETSMQAQFLIPAAASLGYGILFATVITLILIPGLLMIQIDAKRGIIKLLTLIGFNAKQTQTSAQS</sequence>
<dbReference type="EMBL" id="JAEILT010000009">
    <property type="protein sequence ID" value="MBJ2136328.1"/>
    <property type="molecule type" value="Genomic_DNA"/>
</dbReference>
<dbReference type="Gene3D" id="3.30.2090.10">
    <property type="entry name" value="Multidrug efflux transporter AcrB TolC docking domain, DN and DC subdomains"/>
    <property type="match status" value="2"/>
</dbReference>
<feature type="transmembrane region" description="Helical" evidence="1">
    <location>
        <begin position="881"/>
        <end position="900"/>
    </location>
</feature>
<dbReference type="SUPFAM" id="SSF82693">
    <property type="entry name" value="Multidrug efflux transporter AcrB pore domain, PN1, PN2, PC1 and PC2 subdomains"/>
    <property type="match status" value="2"/>
</dbReference>
<evidence type="ECO:0000313" key="2">
    <source>
        <dbReference type="EMBL" id="MBJ2136328.1"/>
    </source>
</evidence>
<dbReference type="RefSeq" id="WP_198824258.1">
    <property type="nucleotide sequence ID" value="NZ_JAEILT010000009.1"/>
</dbReference>
<feature type="transmembrane region" description="Helical" evidence="1">
    <location>
        <begin position="357"/>
        <end position="385"/>
    </location>
</feature>